<proteinExistence type="predicted"/>
<organism evidence="1 2">
    <name type="scientific">Aquarana catesbeiana</name>
    <name type="common">American bullfrog</name>
    <name type="synonym">Rana catesbeiana</name>
    <dbReference type="NCBI Taxonomy" id="8400"/>
    <lineage>
        <taxon>Eukaryota</taxon>
        <taxon>Metazoa</taxon>
        <taxon>Chordata</taxon>
        <taxon>Craniata</taxon>
        <taxon>Vertebrata</taxon>
        <taxon>Euteleostomi</taxon>
        <taxon>Amphibia</taxon>
        <taxon>Batrachia</taxon>
        <taxon>Anura</taxon>
        <taxon>Neobatrachia</taxon>
        <taxon>Ranoidea</taxon>
        <taxon>Ranidae</taxon>
        <taxon>Aquarana</taxon>
    </lineage>
</organism>
<evidence type="ECO:0000313" key="1">
    <source>
        <dbReference type="EMBL" id="PIO38890.1"/>
    </source>
</evidence>
<dbReference type="EMBL" id="KV924765">
    <property type="protein sequence ID" value="PIO38890.1"/>
    <property type="molecule type" value="Genomic_DNA"/>
</dbReference>
<protein>
    <submittedName>
        <fullName evidence="1">Uncharacterized protein</fullName>
    </submittedName>
</protein>
<dbReference type="AlphaFoldDB" id="A0A2G9SFF9"/>
<accession>A0A2G9SFF9</accession>
<dbReference type="Proteomes" id="UP000228934">
    <property type="component" value="Unassembled WGS sequence"/>
</dbReference>
<name>A0A2G9SFF9_AQUCT</name>
<sequence length="100" mass="11229">MNCSLSLPEHHFGPLGELCYHLILPECELCTTVGFGISALRRRLHNPVSETVVDNWKCMMNKFCMSSCGNLSAYSVKQVAFSLSTDVTKASRRWFESRPG</sequence>
<gene>
    <name evidence="1" type="ORF">AB205_0038170</name>
</gene>
<keyword evidence="2" id="KW-1185">Reference proteome</keyword>
<evidence type="ECO:0000313" key="2">
    <source>
        <dbReference type="Proteomes" id="UP000228934"/>
    </source>
</evidence>
<reference evidence="2" key="1">
    <citation type="journal article" date="2017" name="Nat. Commun.">
        <title>The North American bullfrog draft genome provides insight into hormonal regulation of long noncoding RNA.</title>
        <authorList>
            <person name="Hammond S.A."/>
            <person name="Warren R.L."/>
            <person name="Vandervalk B.P."/>
            <person name="Kucuk E."/>
            <person name="Khan H."/>
            <person name="Gibb E.A."/>
            <person name="Pandoh P."/>
            <person name="Kirk H."/>
            <person name="Zhao Y."/>
            <person name="Jones M."/>
            <person name="Mungall A.J."/>
            <person name="Coope R."/>
            <person name="Pleasance S."/>
            <person name="Moore R.A."/>
            <person name="Holt R.A."/>
            <person name="Round J.M."/>
            <person name="Ohora S."/>
            <person name="Walle B.V."/>
            <person name="Veldhoen N."/>
            <person name="Helbing C.C."/>
            <person name="Birol I."/>
        </authorList>
    </citation>
    <scope>NUCLEOTIDE SEQUENCE [LARGE SCALE GENOMIC DNA]</scope>
</reference>